<evidence type="ECO:0000313" key="1">
    <source>
        <dbReference type="EMBL" id="MPM32060.1"/>
    </source>
</evidence>
<accession>A0A644YTZ4</accession>
<dbReference type="EMBL" id="VSSQ01006254">
    <property type="protein sequence ID" value="MPM32060.1"/>
    <property type="molecule type" value="Genomic_DNA"/>
</dbReference>
<protein>
    <submittedName>
        <fullName evidence="1">Uncharacterized protein</fullName>
    </submittedName>
</protein>
<comment type="caution">
    <text evidence="1">The sequence shown here is derived from an EMBL/GenBank/DDBJ whole genome shotgun (WGS) entry which is preliminary data.</text>
</comment>
<sequence length="116" mass="12311">MVSPSQYGPVFPAEAEGRGFTVTFTEDVVELNPSETVTVYVADAAGVIVGLSSVDENPAGFEDHEYVYEPDPPDARAVIVTLFPAHTDPAVVCAFTDKAPPLTLTVICDVEVQPVT</sequence>
<name>A0A644YTZ4_9ZZZZ</name>
<gene>
    <name evidence="1" type="ORF">SDC9_78618</name>
</gene>
<proteinExistence type="predicted"/>
<dbReference type="AlphaFoldDB" id="A0A644YTZ4"/>
<reference evidence="1" key="1">
    <citation type="submission" date="2019-08" db="EMBL/GenBank/DDBJ databases">
        <authorList>
            <person name="Kucharzyk K."/>
            <person name="Murdoch R.W."/>
            <person name="Higgins S."/>
            <person name="Loffler F."/>
        </authorList>
    </citation>
    <scope>NUCLEOTIDE SEQUENCE</scope>
</reference>
<organism evidence="1">
    <name type="scientific">bioreactor metagenome</name>
    <dbReference type="NCBI Taxonomy" id="1076179"/>
    <lineage>
        <taxon>unclassified sequences</taxon>
        <taxon>metagenomes</taxon>
        <taxon>ecological metagenomes</taxon>
    </lineage>
</organism>